<sequence length="105" mass="11747">MAFLLVTVNTAVTCPSQPTRGTLFGFLSLLEQRFPMLPQSKALWALKNSQNNLRKILVISKGSNLRNISHKSSRMILMQPKSSSVEIRIITFYLSHKLLSTGTQA</sequence>
<gene>
    <name evidence="1" type="ORF">O6H91_20G038200</name>
</gene>
<evidence type="ECO:0000313" key="1">
    <source>
        <dbReference type="EMBL" id="KAJ7519434.1"/>
    </source>
</evidence>
<name>A0ACC2APA3_DIPCM</name>
<protein>
    <submittedName>
        <fullName evidence="1">Uncharacterized protein</fullName>
    </submittedName>
</protein>
<dbReference type="EMBL" id="CM055111">
    <property type="protein sequence ID" value="KAJ7519434.1"/>
    <property type="molecule type" value="Genomic_DNA"/>
</dbReference>
<comment type="caution">
    <text evidence="1">The sequence shown here is derived from an EMBL/GenBank/DDBJ whole genome shotgun (WGS) entry which is preliminary data.</text>
</comment>
<reference evidence="2" key="1">
    <citation type="journal article" date="2024" name="Proc. Natl. Acad. Sci. U.S.A.">
        <title>Extraordinary preservation of gene collinearity over three hundred million years revealed in homosporous lycophytes.</title>
        <authorList>
            <person name="Li C."/>
            <person name="Wickell D."/>
            <person name="Kuo L.Y."/>
            <person name="Chen X."/>
            <person name="Nie B."/>
            <person name="Liao X."/>
            <person name="Peng D."/>
            <person name="Ji J."/>
            <person name="Jenkins J."/>
            <person name="Williams M."/>
            <person name="Shu S."/>
            <person name="Plott C."/>
            <person name="Barry K."/>
            <person name="Rajasekar S."/>
            <person name="Grimwood J."/>
            <person name="Han X."/>
            <person name="Sun S."/>
            <person name="Hou Z."/>
            <person name="He W."/>
            <person name="Dai G."/>
            <person name="Sun C."/>
            <person name="Schmutz J."/>
            <person name="Leebens-Mack J.H."/>
            <person name="Li F.W."/>
            <person name="Wang L."/>
        </authorList>
    </citation>
    <scope>NUCLEOTIDE SEQUENCE [LARGE SCALE GENOMIC DNA]</scope>
    <source>
        <strain evidence="2">cv. PW_Plant_1</strain>
    </source>
</reference>
<proteinExistence type="predicted"/>
<accession>A0ACC2APA3</accession>
<dbReference type="Proteomes" id="UP001162992">
    <property type="component" value="Chromosome 20"/>
</dbReference>
<keyword evidence="2" id="KW-1185">Reference proteome</keyword>
<organism evidence="1 2">
    <name type="scientific">Diphasiastrum complanatum</name>
    <name type="common">Issler's clubmoss</name>
    <name type="synonym">Lycopodium complanatum</name>
    <dbReference type="NCBI Taxonomy" id="34168"/>
    <lineage>
        <taxon>Eukaryota</taxon>
        <taxon>Viridiplantae</taxon>
        <taxon>Streptophyta</taxon>
        <taxon>Embryophyta</taxon>
        <taxon>Tracheophyta</taxon>
        <taxon>Lycopodiopsida</taxon>
        <taxon>Lycopodiales</taxon>
        <taxon>Lycopodiaceae</taxon>
        <taxon>Lycopodioideae</taxon>
        <taxon>Diphasiastrum</taxon>
    </lineage>
</organism>
<evidence type="ECO:0000313" key="2">
    <source>
        <dbReference type="Proteomes" id="UP001162992"/>
    </source>
</evidence>